<dbReference type="AlphaFoldDB" id="A0A915MQB6"/>
<feature type="region of interest" description="Disordered" evidence="1">
    <location>
        <begin position="1"/>
        <end position="25"/>
    </location>
</feature>
<feature type="region of interest" description="Disordered" evidence="1">
    <location>
        <begin position="119"/>
        <end position="140"/>
    </location>
</feature>
<protein>
    <submittedName>
        <fullName evidence="3">Uncharacterized protein</fullName>
    </submittedName>
</protein>
<evidence type="ECO:0000256" key="1">
    <source>
        <dbReference type="SAM" id="MobiDB-lite"/>
    </source>
</evidence>
<dbReference type="Proteomes" id="UP000887561">
    <property type="component" value="Unplaced"/>
</dbReference>
<organism evidence="2 3">
    <name type="scientific">Meloidogyne javanica</name>
    <name type="common">Root-knot nematode worm</name>
    <dbReference type="NCBI Taxonomy" id="6303"/>
    <lineage>
        <taxon>Eukaryota</taxon>
        <taxon>Metazoa</taxon>
        <taxon>Ecdysozoa</taxon>
        <taxon>Nematoda</taxon>
        <taxon>Chromadorea</taxon>
        <taxon>Rhabditida</taxon>
        <taxon>Tylenchina</taxon>
        <taxon>Tylenchomorpha</taxon>
        <taxon>Tylenchoidea</taxon>
        <taxon>Meloidogynidae</taxon>
        <taxon>Meloidogyninae</taxon>
        <taxon>Meloidogyne</taxon>
        <taxon>Meloidogyne incognita group</taxon>
    </lineage>
</organism>
<name>A0A915MQB6_MELJA</name>
<evidence type="ECO:0000313" key="2">
    <source>
        <dbReference type="Proteomes" id="UP000887561"/>
    </source>
</evidence>
<keyword evidence="2" id="KW-1185">Reference proteome</keyword>
<evidence type="ECO:0000313" key="3">
    <source>
        <dbReference type="WBParaSite" id="scaffold4535_cov437.g8302"/>
    </source>
</evidence>
<accession>A0A915MQB6</accession>
<sequence>MTRSQTKALGLTLDKDGNQIPNSRDTEGRINFLEEEEETDIASQNNHTIRENSQNHLQISDNMSRNLEELEQEILDGDDISLGEAAFDQENVEKLIGEQKNVMAADLPENGRNLRKNFEKEKLAKNARNQTSPEKTQARGKINSEKINFTQPHMQYPPHMQPFQVQGMGPYWGYPPFQQMYPPPNFVMNTQQYPNYFPGNNQIQSVNTTQFNQAPLEL</sequence>
<dbReference type="WBParaSite" id="scaffold4535_cov437.g8302">
    <property type="protein sequence ID" value="scaffold4535_cov437.g8302"/>
    <property type="gene ID" value="scaffold4535_cov437.g8302"/>
</dbReference>
<reference evidence="3" key="1">
    <citation type="submission" date="2022-11" db="UniProtKB">
        <authorList>
            <consortium name="WormBaseParasite"/>
        </authorList>
    </citation>
    <scope>IDENTIFICATION</scope>
</reference>
<proteinExistence type="predicted"/>